<evidence type="ECO:0000313" key="1">
    <source>
        <dbReference type="EMBL" id="KAG0445184.1"/>
    </source>
</evidence>
<organism evidence="1 2">
    <name type="scientific">Ixodes persulcatus</name>
    <name type="common">Taiga tick</name>
    <dbReference type="NCBI Taxonomy" id="34615"/>
    <lineage>
        <taxon>Eukaryota</taxon>
        <taxon>Metazoa</taxon>
        <taxon>Ecdysozoa</taxon>
        <taxon>Arthropoda</taxon>
        <taxon>Chelicerata</taxon>
        <taxon>Arachnida</taxon>
        <taxon>Acari</taxon>
        <taxon>Parasitiformes</taxon>
        <taxon>Ixodida</taxon>
        <taxon>Ixodoidea</taxon>
        <taxon>Ixodidae</taxon>
        <taxon>Ixodinae</taxon>
        <taxon>Ixodes</taxon>
    </lineage>
</organism>
<accession>A0AC60QZW2</accession>
<dbReference type="Proteomes" id="UP000805193">
    <property type="component" value="Unassembled WGS sequence"/>
</dbReference>
<gene>
    <name evidence="1" type="ORF">HPB47_018783</name>
</gene>
<sequence>NPEVRPSYPTALYSGATALESDSYVVQVEDLSLDALDIRWAYVHGYFYSGSGVDVAEITEMPISTMTPVGITVNYIGPEPKPGPPMCWPEPGPGPHSKARAHPRPGKKLLTRPAGRARPGLLDTVISDSTNQHPKSVVDVTFFFLVSWESKTCNIAPQGRCSCSPLPCHPPLRATAGNTPSCWAGPAGCASSLQLPGVCAPDGGREQQRGWLTSGRGKMAAVVGPQRGAQLNQAS</sequence>
<feature type="non-terminal residue" evidence="1">
    <location>
        <position position="1"/>
    </location>
</feature>
<name>A0AC60QZW2_IXOPE</name>
<evidence type="ECO:0000313" key="2">
    <source>
        <dbReference type="Proteomes" id="UP000805193"/>
    </source>
</evidence>
<reference evidence="1 2" key="1">
    <citation type="journal article" date="2020" name="Cell">
        <title>Large-Scale Comparative Analyses of Tick Genomes Elucidate Their Genetic Diversity and Vector Capacities.</title>
        <authorList>
            <consortium name="Tick Genome and Microbiome Consortium (TIGMIC)"/>
            <person name="Jia N."/>
            <person name="Wang J."/>
            <person name="Shi W."/>
            <person name="Du L."/>
            <person name="Sun Y."/>
            <person name="Zhan W."/>
            <person name="Jiang J.F."/>
            <person name="Wang Q."/>
            <person name="Zhang B."/>
            <person name="Ji P."/>
            <person name="Bell-Sakyi L."/>
            <person name="Cui X.M."/>
            <person name="Yuan T.T."/>
            <person name="Jiang B.G."/>
            <person name="Yang W.F."/>
            <person name="Lam T.T."/>
            <person name="Chang Q.C."/>
            <person name="Ding S.J."/>
            <person name="Wang X.J."/>
            <person name="Zhu J.G."/>
            <person name="Ruan X.D."/>
            <person name="Zhao L."/>
            <person name="Wei J.T."/>
            <person name="Ye R.Z."/>
            <person name="Que T.C."/>
            <person name="Du C.H."/>
            <person name="Zhou Y.H."/>
            <person name="Cheng J.X."/>
            <person name="Dai P.F."/>
            <person name="Guo W.B."/>
            <person name="Han X.H."/>
            <person name="Huang E.J."/>
            <person name="Li L.F."/>
            <person name="Wei W."/>
            <person name="Gao Y.C."/>
            <person name="Liu J.Z."/>
            <person name="Shao H.Z."/>
            <person name="Wang X."/>
            <person name="Wang C.C."/>
            <person name="Yang T.C."/>
            <person name="Huo Q.B."/>
            <person name="Li W."/>
            <person name="Chen H.Y."/>
            <person name="Chen S.E."/>
            <person name="Zhou L.G."/>
            <person name="Ni X.B."/>
            <person name="Tian J.H."/>
            <person name="Sheng Y."/>
            <person name="Liu T."/>
            <person name="Pan Y.S."/>
            <person name="Xia L.Y."/>
            <person name="Li J."/>
            <person name="Zhao F."/>
            <person name="Cao W.C."/>
        </authorList>
    </citation>
    <scope>NUCLEOTIDE SEQUENCE [LARGE SCALE GENOMIC DNA]</scope>
    <source>
        <strain evidence="1">Iper-2018</strain>
    </source>
</reference>
<proteinExistence type="predicted"/>
<keyword evidence="2" id="KW-1185">Reference proteome</keyword>
<protein>
    <submittedName>
        <fullName evidence="1">Uncharacterized protein</fullName>
    </submittedName>
</protein>
<comment type="caution">
    <text evidence="1">The sequence shown here is derived from an EMBL/GenBank/DDBJ whole genome shotgun (WGS) entry which is preliminary data.</text>
</comment>
<dbReference type="EMBL" id="JABSTQ010000806">
    <property type="protein sequence ID" value="KAG0445184.1"/>
    <property type="molecule type" value="Genomic_DNA"/>
</dbReference>